<evidence type="ECO:0000256" key="3">
    <source>
        <dbReference type="ARBA" id="ARBA00008212"/>
    </source>
</evidence>
<evidence type="ECO:0000256" key="8">
    <source>
        <dbReference type="ARBA" id="ARBA00022833"/>
    </source>
</evidence>
<dbReference type="PROSITE" id="PS51044">
    <property type="entry name" value="ZF_SP_RING"/>
    <property type="match status" value="1"/>
</dbReference>
<keyword evidence="9" id="KW-0539">Nucleus</keyword>
<evidence type="ECO:0000256" key="5">
    <source>
        <dbReference type="ARBA" id="ARBA00022723"/>
    </source>
</evidence>
<evidence type="ECO:0000256" key="10">
    <source>
        <dbReference type="PROSITE-ProRule" id="PRU00452"/>
    </source>
</evidence>
<keyword evidence="7" id="KW-0833">Ubl conjugation pathway</keyword>
<dbReference type="UniPathway" id="UPA00886"/>
<dbReference type="EMBL" id="GGEC01024272">
    <property type="protein sequence ID" value="MBX04756.1"/>
    <property type="molecule type" value="Transcribed_RNA"/>
</dbReference>
<protein>
    <recommendedName>
        <fullName evidence="12">SP-RING-type domain-containing protein</fullName>
    </recommendedName>
</protein>
<evidence type="ECO:0000313" key="13">
    <source>
        <dbReference type="EMBL" id="MBX04756.1"/>
    </source>
</evidence>
<evidence type="ECO:0000256" key="4">
    <source>
        <dbReference type="ARBA" id="ARBA00022679"/>
    </source>
</evidence>
<dbReference type="SUPFAM" id="SSF57850">
    <property type="entry name" value="RING/U-box"/>
    <property type="match status" value="1"/>
</dbReference>
<evidence type="ECO:0000256" key="1">
    <source>
        <dbReference type="ARBA" id="ARBA00004123"/>
    </source>
</evidence>
<evidence type="ECO:0000256" key="2">
    <source>
        <dbReference type="ARBA" id="ARBA00004718"/>
    </source>
</evidence>
<evidence type="ECO:0000256" key="9">
    <source>
        <dbReference type="ARBA" id="ARBA00023242"/>
    </source>
</evidence>
<dbReference type="CDD" id="cd16651">
    <property type="entry name" value="SPL-RING_NSE2"/>
    <property type="match status" value="1"/>
</dbReference>
<dbReference type="Gene3D" id="3.30.40.10">
    <property type="entry name" value="Zinc/RING finger domain, C3HC4 (zinc finger)"/>
    <property type="match status" value="1"/>
</dbReference>
<evidence type="ECO:0000256" key="6">
    <source>
        <dbReference type="ARBA" id="ARBA00022771"/>
    </source>
</evidence>
<accession>A0A2P2KGA6</accession>
<dbReference type="InterPro" id="IPR004181">
    <property type="entry name" value="Znf_MIZ"/>
</dbReference>
<dbReference type="GO" id="GO:0030915">
    <property type="term" value="C:Smc5-Smc6 complex"/>
    <property type="evidence" value="ECO:0007669"/>
    <property type="project" value="InterPro"/>
</dbReference>
<dbReference type="InterPro" id="IPR013083">
    <property type="entry name" value="Znf_RING/FYVE/PHD"/>
</dbReference>
<comment type="pathway">
    <text evidence="2">Protein modification; protein sumoylation.</text>
</comment>
<keyword evidence="8" id="KW-0862">Zinc</keyword>
<proteinExistence type="inferred from homology"/>
<sequence length="248" mass="27632">MAARGDAAVSRIQAAAASLTSDNQSLIADIRKSLNMMKETAVDLERENESGKVKDLEKTVAELLESYEKCGHYSAAVESVANIYKPGEELTDFDKLLEVEYVKHKSRSLLTNENHPIRRQFREAVWNVHHAGQLMPGEEQEDIIMTSTQSSFLNVTCPLSGKPITELADPVRSEECKHIYEKKAIKHHIASHRGQARCPIAGCPKILQAEKLVHDPLLLVEIDEMRAMSKQTSGATVIEDFTQLDPEA</sequence>
<comment type="subcellular location">
    <subcellularLocation>
        <location evidence="1">Nucleus</location>
    </subcellularLocation>
</comment>
<dbReference type="GO" id="GO:0061665">
    <property type="term" value="F:SUMO ligase activity"/>
    <property type="evidence" value="ECO:0007669"/>
    <property type="project" value="TreeGrafter"/>
</dbReference>
<comment type="similarity">
    <text evidence="3">Belongs to the NSE2 family.</text>
</comment>
<dbReference type="GO" id="GO:0016925">
    <property type="term" value="P:protein sumoylation"/>
    <property type="evidence" value="ECO:0007669"/>
    <property type="project" value="UniProtKB-UniPathway"/>
</dbReference>
<keyword evidence="4" id="KW-0808">Transferase</keyword>
<reference evidence="13" key="1">
    <citation type="submission" date="2018-02" db="EMBL/GenBank/DDBJ databases">
        <title>Rhizophora mucronata_Transcriptome.</title>
        <authorList>
            <person name="Meera S.P."/>
            <person name="Sreeshan A."/>
            <person name="Augustine A."/>
        </authorList>
    </citation>
    <scope>NUCLEOTIDE SEQUENCE</scope>
    <source>
        <tissue evidence="13">Leaf</tissue>
    </source>
</reference>
<dbReference type="AlphaFoldDB" id="A0A2P2KGA6"/>
<keyword evidence="11" id="KW-0175">Coiled coil</keyword>
<keyword evidence="6 10" id="KW-0863">Zinc-finger</keyword>
<feature type="domain" description="SP-RING-type" evidence="12">
    <location>
        <begin position="139"/>
        <end position="227"/>
    </location>
</feature>
<evidence type="ECO:0000259" key="12">
    <source>
        <dbReference type="PROSITE" id="PS51044"/>
    </source>
</evidence>
<dbReference type="InterPro" id="IPR026846">
    <property type="entry name" value="Nse2(Mms21)"/>
</dbReference>
<keyword evidence="5" id="KW-0479">Metal-binding</keyword>
<dbReference type="GO" id="GO:0000724">
    <property type="term" value="P:double-strand break repair via homologous recombination"/>
    <property type="evidence" value="ECO:0007669"/>
    <property type="project" value="InterPro"/>
</dbReference>
<feature type="coiled-coil region" evidence="11">
    <location>
        <begin position="27"/>
        <end position="66"/>
    </location>
</feature>
<evidence type="ECO:0000256" key="11">
    <source>
        <dbReference type="SAM" id="Coils"/>
    </source>
</evidence>
<dbReference type="Pfam" id="PF11789">
    <property type="entry name" value="zf-Nse"/>
    <property type="match status" value="1"/>
</dbReference>
<name>A0A2P2KGA6_RHIMU</name>
<dbReference type="GO" id="GO:0008270">
    <property type="term" value="F:zinc ion binding"/>
    <property type="evidence" value="ECO:0007669"/>
    <property type="project" value="UniProtKB-KW"/>
</dbReference>
<organism evidence="13">
    <name type="scientific">Rhizophora mucronata</name>
    <name type="common">Asiatic mangrove</name>
    <dbReference type="NCBI Taxonomy" id="61149"/>
    <lineage>
        <taxon>Eukaryota</taxon>
        <taxon>Viridiplantae</taxon>
        <taxon>Streptophyta</taxon>
        <taxon>Embryophyta</taxon>
        <taxon>Tracheophyta</taxon>
        <taxon>Spermatophyta</taxon>
        <taxon>Magnoliopsida</taxon>
        <taxon>eudicotyledons</taxon>
        <taxon>Gunneridae</taxon>
        <taxon>Pentapetalae</taxon>
        <taxon>rosids</taxon>
        <taxon>fabids</taxon>
        <taxon>Malpighiales</taxon>
        <taxon>Rhizophoraceae</taxon>
        <taxon>Rhizophora</taxon>
    </lineage>
</organism>
<dbReference type="PANTHER" id="PTHR21330:SF1">
    <property type="entry name" value="E3 SUMO-PROTEIN LIGASE NSE2"/>
    <property type="match status" value="1"/>
</dbReference>
<dbReference type="GO" id="GO:0005634">
    <property type="term" value="C:nucleus"/>
    <property type="evidence" value="ECO:0007669"/>
    <property type="project" value="UniProtKB-SubCell"/>
</dbReference>
<evidence type="ECO:0000256" key="7">
    <source>
        <dbReference type="ARBA" id="ARBA00022786"/>
    </source>
</evidence>
<dbReference type="PANTHER" id="PTHR21330">
    <property type="entry name" value="E3 SUMO-PROTEIN LIGASE NSE2"/>
    <property type="match status" value="1"/>
</dbReference>